<gene>
    <name evidence="2" type="ORF">CJ030_MR4G021340</name>
</gene>
<dbReference type="OrthoDB" id="1080706at2759"/>
<feature type="region of interest" description="Disordered" evidence="1">
    <location>
        <begin position="436"/>
        <end position="529"/>
    </location>
</feature>
<feature type="compositionally biased region" description="Pro residues" evidence="1">
    <location>
        <begin position="314"/>
        <end position="325"/>
    </location>
</feature>
<proteinExistence type="predicted"/>
<dbReference type="Pfam" id="PF05553">
    <property type="entry name" value="DUF761"/>
    <property type="match status" value="1"/>
</dbReference>
<dbReference type="PANTHER" id="PTHR34059">
    <property type="entry name" value="EXPRESSED PROTEIN"/>
    <property type="match status" value="1"/>
</dbReference>
<feature type="compositionally biased region" description="Low complexity" evidence="1">
    <location>
        <begin position="162"/>
        <end position="172"/>
    </location>
</feature>
<comment type="caution">
    <text evidence="2">The sequence shown here is derived from an EMBL/GenBank/DDBJ whole genome shotgun (WGS) entry which is preliminary data.</text>
</comment>
<keyword evidence="3" id="KW-1185">Reference proteome</keyword>
<feature type="compositionally biased region" description="Polar residues" evidence="1">
    <location>
        <begin position="505"/>
        <end position="518"/>
    </location>
</feature>
<evidence type="ECO:0008006" key="4">
    <source>
        <dbReference type="Google" id="ProtNLM"/>
    </source>
</evidence>
<feature type="region of interest" description="Disordered" evidence="1">
    <location>
        <begin position="125"/>
        <end position="367"/>
    </location>
</feature>
<evidence type="ECO:0000256" key="1">
    <source>
        <dbReference type="SAM" id="MobiDB-lite"/>
    </source>
</evidence>
<feature type="compositionally biased region" description="Basic and acidic residues" evidence="1">
    <location>
        <begin position="186"/>
        <end position="208"/>
    </location>
</feature>
<evidence type="ECO:0000313" key="3">
    <source>
        <dbReference type="Proteomes" id="UP000516437"/>
    </source>
</evidence>
<evidence type="ECO:0000313" key="2">
    <source>
        <dbReference type="EMBL" id="KAB1216981.1"/>
    </source>
</evidence>
<dbReference type="EMBL" id="RXIC02000022">
    <property type="protein sequence ID" value="KAB1216981.1"/>
    <property type="molecule type" value="Genomic_DNA"/>
</dbReference>
<feature type="compositionally biased region" description="Low complexity" evidence="1">
    <location>
        <begin position="277"/>
        <end position="293"/>
    </location>
</feature>
<accession>A0A6A1VVL7</accession>
<reference evidence="2 3" key="1">
    <citation type="journal article" date="2019" name="Plant Biotechnol. J.">
        <title>The red bayberry genome and genetic basis of sex determination.</title>
        <authorList>
            <person name="Jia H.M."/>
            <person name="Jia H.J."/>
            <person name="Cai Q.L."/>
            <person name="Wang Y."/>
            <person name="Zhao H.B."/>
            <person name="Yang W.F."/>
            <person name="Wang G.Y."/>
            <person name="Li Y.H."/>
            <person name="Zhan D.L."/>
            <person name="Shen Y.T."/>
            <person name="Niu Q.F."/>
            <person name="Chang L."/>
            <person name="Qiu J."/>
            <person name="Zhao L."/>
            <person name="Xie H.B."/>
            <person name="Fu W.Y."/>
            <person name="Jin J."/>
            <person name="Li X.W."/>
            <person name="Jiao Y."/>
            <person name="Zhou C.C."/>
            <person name="Tu T."/>
            <person name="Chai C.Y."/>
            <person name="Gao J.L."/>
            <person name="Fan L.J."/>
            <person name="van de Weg E."/>
            <person name="Wang J.Y."/>
            <person name="Gao Z.S."/>
        </authorList>
    </citation>
    <scope>NUCLEOTIDE SEQUENCE [LARGE SCALE GENOMIC DNA]</scope>
    <source>
        <tissue evidence="2">Leaves</tissue>
    </source>
</reference>
<dbReference type="InterPro" id="IPR008480">
    <property type="entry name" value="DUF761_pln"/>
</dbReference>
<dbReference type="AlphaFoldDB" id="A0A6A1VVL7"/>
<feature type="compositionally biased region" description="Polar residues" evidence="1">
    <location>
        <begin position="256"/>
        <end position="274"/>
    </location>
</feature>
<feature type="compositionally biased region" description="Basic and acidic residues" evidence="1">
    <location>
        <begin position="343"/>
        <end position="361"/>
    </location>
</feature>
<organism evidence="2 3">
    <name type="scientific">Morella rubra</name>
    <name type="common">Chinese bayberry</name>
    <dbReference type="NCBI Taxonomy" id="262757"/>
    <lineage>
        <taxon>Eukaryota</taxon>
        <taxon>Viridiplantae</taxon>
        <taxon>Streptophyta</taxon>
        <taxon>Embryophyta</taxon>
        <taxon>Tracheophyta</taxon>
        <taxon>Spermatophyta</taxon>
        <taxon>Magnoliopsida</taxon>
        <taxon>eudicotyledons</taxon>
        <taxon>Gunneridae</taxon>
        <taxon>Pentapetalae</taxon>
        <taxon>rosids</taxon>
        <taxon>fabids</taxon>
        <taxon>Fagales</taxon>
        <taxon>Myricaceae</taxon>
        <taxon>Morella</taxon>
    </lineage>
</organism>
<feature type="compositionally biased region" description="Acidic residues" evidence="1">
    <location>
        <begin position="483"/>
        <end position="494"/>
    </location>
</feature>
<protein>
    <recommendedName>
        <fullName evidence="4">Hydroxyproline-rich glycoprotein family protein</fullName>
    </recommendedName>
</protein>
<feature type="region of interest" description="Disordered" evidence="1">
    <location>
        <begin position="1"/>
        <end position="24"/>
    </location>
</feature>
<sequence>MAETDSDNVKHQKLVPGQKEANPTPEFINQTVLTRSWELLHLVFVGIAVSYGLFSRRNDETEKENNNSKFDNAQSYVSRFLQVSSVFDDEPESPSGRDENKVQTWSSQYYRNEPVVVVAQEHSVLDEQRSTGEKPLLLPVRSLKPRMPEPGVAESANESERSGSSGSVSRSNSKLRSKRFSGNPSKSRDGELEVGGLDHVELDEKLRENVVLPSPIPWRSRSGRMEMKEEVDSPPLYTLPISMEESDFDRVESRSSRSPVTSLRTTSNTTSPKLSHSPPVSSPRKLSPSPSLSAESQAKNADDFVRKKSFYKSSPPPPPPPPPPMIRKSSSMRPNFGLVRDGASLEKDLRRSFTNEPKDLNRSGGESLMDGLNFVVEMEPRSHADSFAMGKSVRRVRAGEAMVGARRGGDVGEDTINWNLEKRTWEAQPLVEKSGRKTVGFDQTSMRTEKLNPESVPIMSKPTFTEFPEEEKQDFVDTVTVVSDEDTESEDDDIGVGFIRRNIGGSPSNEEAASNSVSDGGPDVDKKADEFIAKFREQIRLQRIESIKKSSGQIKKNSSSQS</sequence>
<dbReference type="Proteomes" id="UP000516437">
    <property type="component" value="Chromosome 4"/>
</dbReference>
<dbReference type="PANTHER" id="PTHR34059:SF1">
    <property type="entry name" value="EXPRESSED PROTEIN"/>
    <property type="match status" value="1"/>
</dbReference>
<name>A0A6A1VVL7_9ROSI</name>